<dbReference type="GO" id="GO:0005886">
    <property type="term" value="C:plasma membrane"/>
    <property type="evidence" value="ECO:0007669"/>
    <property type="project" value="UniProtKB-SubCell"/>
</dbReference>
<evidence type="ECO:0000256" key="5">
    <source>
        <dbReference type="ARBA" id="ARBA00023136"/>
    </source>
</evidence>
<accession>A0A381TRU3</accession>
<sequence>MSEINITPFVDVLLVLLISFLISAPLLTQAFQIQLPKGKLKERVPVYKESILAVVNKKKQIVISDQIYSLKSLAKSLTKNANEWKRNQPVYVQMDEQVPYGILMDLMLLFKNAGFPQVGLVFKKES</sequence>
<gene>
    <name evidence="6" type="ORF">METZ01_LOCUS71610</name>
</gene>
<dbReference type="InterPro" id="IPR003400">
    <property type="entry name" value="ExbD"/>
</dbReference>
<evidence type="ECO:0000256" key="3">
    <source>
        <dbReference type="ARBA" id="ARBA00022692"/>
    </source>
</evidence>
<keyword evidence="5" id="KW-0472">Membrane</keyword>
<reference evidence="6" key="1">
    <citation type="submission" date="2018-05" db="EMBL/GenBank/DDBJ databases">
        <authorList>
            <person name="Lanie J.A."/>
            <person name="Ng W.-L."/>
            <person name="Kazmierczak K.M."/>
            <person name="Andrzejewski T.M."/>
            <person name="Davidsen T.M."/>
            <person name="Wayne K.J."/>
            <person name="Tettelin H."/>
            <person name="Glass J.I."/>
            <person name="Rusch D."/>
            <person name="Podicherti R."/>
            <person name="Tsui H.-C.T."/>
            <person name="Winkler M.E."/>
        </authorList>
    </citation>
    <scope>NUCLEOTIDE SEQUENCE</scope>
</reference>
<dbReference type="GO" id="GO:0022857">
    <property type="term" value="F:transmembrane transporter activity"/>
    <property type="evidence" value="ECO:0007669"/>
    <property type="project" value="InterPro"/>
</dbReference>
<dbReference type="Gene3D" id="3.30.420.270">
    <property type="match status" value="1"/>
</dbReference>
<evidence type="ECO:0008006" key="7">
    <source>
        <dbReference type="Google" id="ProtNLM"/>
    </source>
</evidence>
<keyword evidence="2" id="KW-1003">Cell membrane</keyword>
<dbReference type="EMBL" id="UINC01005056">
    <property type="protein sequence ID" value="SVA18756.1"/>
    <property type="molecule type" value="Genomic_DNA"/>
</dbReference>
<evidence type="ECO:0000256" key="2">
    <source>
        <dbReference type="ARBA" id="ARBA00022475"/>
    </source>
</evidence>
<comment type="subcellular location">
    <subcellularLocation>
        <location evidence="1">Cell membrane</location>
        <topology evidence="1">Single-pass membrane protein</topology>
    </subcellularLocation>
</comment>
<dbReference type="Pfam" id="PF02472">
    <property type="entry name" value="ExbD"/>
    <property type="match status" value="1"/>
</dbReference>
<keyword evidence="4" id="KW-1133">Transmembrane helix</keyword>
<dbReference type="AlphaFoldDB" id="A0A381TRU3"/>
<evidence type="ECO:0000256" key="1">
    <source>
        <dbReference type="ARBA" id="ARBA00004162"/>
    </source>
</evidence>
<proteinExistence type="predicted"/>
<evidence type="ECO:0000313" key="6">
    <source>
        <dbReference type="EMBL" id="SVA18756.1"/>
    </source>
</evidence>
<dbReference type="PANTHER" id="PTHR30558">
    <property type="entry name" value="EXBD MEMBRANE COMPONENT OF PMF-DRIVEN MACROMOLECULE IMPORT SYSTEM"/>
    <property type="match status" value="1"/>
</dbReference>
<keyword evidence="3" id="KW-0812">Transmembrane</keyword>
<evidence type="ECO:0000256" key="4">
    <source>
        <dbReference type="ARBA" id="ARBA00022989"/>
    </source>
</evidence>
<dbReference type="PANTHER" id="PTHR30558:SF7">
    <property type="entry name" value="TOL-PAL SYSTEM PROTEIN TOLR"/>
    <property type="match status" value="1"/>
</dbReference>
<organism evidence="6">
    <name type="scientific">marine metagenome</name>
    <dbReference type="NCBI Taxonomy" id="408172"/>
    <lineage>
        <taxon>unclassified sequences</taxon>
        <taxon>metagenomes</taxon>
        <taxon>ecological metagenomes</taxon>
    </lineage>
</organism>
<protein>
    <recommendedName>
        <fullName evidence="7">Biopolymer transporter ExbD</fullName>
    </recommendedName>
</protein>
<name>A0A381TRU3_9ZZZZ</name>